<keyword evidence="4" id="KW-1185">Reference proteome</keyword>
<proteinExistence type="predicted"/>
<feature type="chain" id="PRO_5025510587" evidence="2">
    <location>
        <begin position="20"/>
        <end position="109"/>
    </location>
</feature>
<comment type="caution">
    <text evidence="3">The sequence shown here is derived from an EMBL/GenBank/DDBJ whole genome shotgun (WGS) entry which is preliminary data.</text>
</comment>
<protein>
    <submittedName>
        <fullName evidence="3">Uncharacterized protein</fullName>
    </submittedName>
</protein>
<name>A0A6A8ABC6_9HYPH</name>
<gene>
    <name evidence="3" type="ORF">GAO09_14300</name>
</gene>
<dbReference type="AlphaFoldDB" id="A0A6A8ABC6"/>
<evidence type="ECO:0000256" key="1">
    <source>
        <dbReference type="SAM" id="MobiDB-lite"/>
    </source>
</evidence>
<evidence type="ECO:0000313" key="3">
    <source>
        <dbReference type="EMBL" id="MQY47207.1"/>
    </source>
</evidence>
<feature type="signal peptide" evidence="2">
    <location>
        <begin position="1"/>
        <end position="19"/>
    </location>
</feature>
<accession>A0A6A8ABC6</accession>
<evidence type="ECO:0000256" key="2">
    <source>
        <dbReference type="SAM" id="SignalP"/>
    </source>
</evidence>
<evidence type="ECO:0000313" key="4">
    <source>
        <dbReference type="Proteomes" id="UP000435138"/>
    </source>
</evidence>
<dbReference type="EMBL" id="WIXI01000044">
    <property type="protein sequence ID" value="MQY47207.1"/>
    <property type="molecule type" value="Genomic_DNA"/>
</dbReference>
<organism evidence="3 4">
    <name type="scientific">Endobacterium cereale</name>
    <dbReference type="NCBI Taxonomy" id="2663029"/>
    <lineage>
        <taxon>Bacteria</taxon>
        <taxon>Pseudomonadati</taxon>
        <taxon>Pseudomonadota</taxon>
        <taxon>Alphaproteobacteria</taxon>
        <taxon>Hyphomicrobiales</taxon>
        <taxon>Rhizobiaceae</taxon>
        <taxon>Endobacterium</taxon>
    </lineage>
</organism>
<dbReference type="RefSeq" id="WP_153354686.1">
    <property type="nucleotide sequence ID" value="NZ_JAYKOO010000001.1"/>
</dbReference>
<feature type="region of interest" description="Disordered" evidence="1">
    <location>
        <begin position="40"/>
        <end position="63"/>
    </location>
</feature>
<dbReference type="Proteomes" id="UP000435138">
    <property type="component" value="Unassembled WGS sequence"/>
</dbReference>
<keyword evidence="2" id="KW-0732">Signal</keyword>
<sequence>MKKAIALAALISASAFAGAASAQTYNSEMPATSSVDVSVVNVTNDPSSGNGSRLPANLTNPGPELIQDAQAQLQSDPALVDALAMKNVQLANVVHIQTAANGGKIVYVR</sequence>
<reference evidence="3 4" key="1">
    <citation type="submission" date="2019-11" db="EMBL/GenBank/DDBJ databases">
        <title>Genome analysis of Rhizobacterium cereale a novel genus and species isolated from maize roots in North Spain.</title>
        <authorList>
            <person name="Menendez E."/>
            <person name="Flores-Felix J.D."/>
            <person name="Ramirez-Bahena M.-H."/>
            <person name="Igual J.M."/>
            <person name="Garcia-Fraile P."/>
            <person name="Peix A."/>
            <person name="Velazquez E."/>
        </authorList>
    </citation>
    <scope>NUCLEOTIDE SEQUENCE [LARGE SCALE GENOMIC DNA]</scope>
    <source>
        <strain evidence="3 4">RZME27</strain>
    </source>
</reference>